<evidence type="ECO:0000256" key="4">
    <source>
        <dbReference type="PIRNR" id="PIRNR036492"/>
    </source>
</evidence>
<evidence type="ECO:0000256" key="7">
    <source>
        <dbReference type="RuleBase" id="RU003345"/>
    </source>
</evidence>
<keyword evidence="2 4" id="KW-0560">Oxidoreductase</keyword>
<dbReference type="InterPro" id="IPR016163">
    <property type="entry name" value="Ald_DH_C"/>
</dbReference>
<gene>
    <name evidence="9" type="ORF">C8E83_3710</name>
</gene>
<dbReference type="GO" id="GO:0004029">
    <property type="term" value="F:aldehyde dehydrogenase (NAD+) activity"/>
    <property type="evidence" value="ECO:0007669"/>
    <property type="project" value="TreeGrafter"/>
</dbReference>
<dbReference type="Gene3D" id="3.40.605.10">
    <property type="entry name" value="Aldehyde Dehydrogenase, Chain A, domain 1"/>
    <property type="match status" value="1"/>
</dbReference>
<dbReference type="PROSITE" id="PS00687">
    <property type="entry name" value="ALDEHYDE_DEHYDR_GLU"/>
    <property type="match status" value="1"/>
</dbReference>
<dbReference type="CDD" id="cd07087">
    <property type="entry name" value="ALDH_F3-13-14_CALDH-like"/>
    <property type="match status" value="1"/>
</dbReference>
<dbReference type="GO" id="GO:0005737">
    <property type="term" value="C:cytoplasm"/>
    <property type="evidence" value="ECO:0007669"/>
    <property type="project" value="TreeGrafter"/>
</dbReference>
<evidence type="ECO:0000259" key="8">
    <source>
        <dbReference type="Pfam" id="PF00171"/>
    </source>
</evidence>
<dbReference type="InterPro" id="IPR016161">
    <property type="entry name" value="Ald_DH/histidinol_DH"/>
</dbReference>
<evidence type="ECO:0000256" key="5">
    <source>
        <dbReference type="PIRSR" id="PIRSR036492-1"/>
    </source>
</evidence>
<name>A0A495IKR9_9MICO</name>
<keyword evidence="10" id="KW-1185">Reference proteome</keyword>
<dbReference type="SUPFAM" id="SSF53720">
    <property type="entry name" value="ALDH-like"/>
    <property type="match status" value="1"/>
</dbReference>
<feature type="active site" evidence="5">
    <location>
        <position position="241"/>
    </location>
</feature>
<proteinExistence type="inferred from homology"/>
<comment type="similarity">
    <text evidence="1 4 7">Belongs to the aldehyde dehydrogenase family.</text>
</comment>
<dbReference type="InterPro" id="IPR029510">
    <property type="entry name" value="Ald_DH_CS_GLU"/>
</dbReference>
<dbReference type="FunFam" id="3.40.605.10:FF:000004">
    <property type="entry name" value="Aldehyde dehydrogenase"/>
    <property type="match status" value="1"/>
</dbReference>
<accession>A0A495IKR9</accession>
<evidence type="ECO:0000313" key="10">
    <source>
        <dbReference type="Proteomes" id="UP000280008"/>
    </source>
</evidence>
<evidence type="ECO:0000256" key="3">
    <source>
        <dbReference type="ARBA" id="ARBA00023027"/>
    </source>
</evidence>
<dbReference type="PANTHER" id="PTHR43570">
    <property type="entry name" value="ALDEHYDE DEHYDROGENASE"/>
    <property type="match status" value="1"/>
</dbReference>
<dbReference type="PROSITE" id="PS00070">
    <property type="entry name" value="ALDEHYDE_DEHYDR_CYS"/>
    <property type="match status" value="1"/>
</dbReference>
<dbReference type="Pfam" id="PF00171">
    <property type="entry name" value="Aldedh"/>
    <property type="match status" value="1"/>
</dbReference>
<evidence type="ECO:0000313" key="9">
    <source>
        <dbReference type="EMBL" id="RKR76533.1"/>
    </source>
</evidence>
<dbReference type="Gene3D" id="3.40.309.10">
    <property type="entry name" value="Aldehyde Dehydrogenase, Chain A, domain 2"/>
    <property type="match status" value="1"/>
</dbReference>
<sequence>MATVVDDLRQTFDTGLTKPYAWRVAQLRALRALLVDRGDEIERTLWLDLHKNGDEARLTEIDVVVAEIDHTLKHLREWLRPTRVPVPLLVAPATAQVVREPLGVVLIVAPWNYPVQLLLAPLVGALAAGCAVVLKPSELAPATSALLARLVGELLDGRAVRVVEGGVDETTALLEQRFDHVFFTGSERVGRIVYAAAAKQLTPVTLELGGKSPVWVDDTTDLEVAARRIAWAKFMNAGQTCVAPDYLLATESVAARLVPLIGAAVRRFYGDDPRASTSYGRLVSDEAFERLSGLLRPIQQGAGAARLALGGDSDAATRYLAPTVVTGVTFDDELMAAELFGPILPVVTVASLDDALEAIRSRPKPLALYAFTEDDRSRRRILTLTSSGAVAFNAPSAHLAVPGLPFGGVGPSGIGAYHGERSLDVFSHEKAVLSKPLHPDTLAVAYPPFTARKDSVVRRVLGRLR</sequence>
<dbReference type="FunFam" id="3.40.309.10:FF:000003">
    <property type="entry name" value="Aldehyde dehydrogenase"/>
    <property type="match status" value="1"/>
</dbReference>
<comment type="caution">
    <text evidence="9">The sequence shown here is derived from an EMBL/GenBank/DDBJ whole genome shotgun (WGS) entry which is preliminary data.</text>
</comment>
<evidence type="ECO:0000256" key="6">
    <source>
        <dbReference type="PROSITE-ProRule" id="PRU10007"/>
    </source>
</evidence>
<protein>
    <recommendedName>
        <fullName evidence="4">Aldehyde dehydrogenase</fullName>
    </recommendedName>
</protein>
<dbReference type="InterPro" id="IPR016162">
    <property type="entry name" value="Ald_DH_N"/>
</dbReference>
<feature type="domain" description="Aldehyde dehydrogenase" evidence="8">
    <location>
        <begin position="18"/>
        <end position="432"/>
    </location>
</feature>
<dbReference type="Proteomes" id="UP000280008">
    <property type="component" value="Unassembled WGS sequence"/>
</dbReference>
<dbReference type="RefSeq" id="WP_121371496.1">
    <property type="nucleotide sequence ID" value="NZ_RBKS01000001.1"/>
</dbReference>
<dbReference type="PIRSF" id="PIRSF036492">
    <property type="entry name" value="ALDH"/>
    <property type="match status" value="1"/>
</dbReference>
<dbReference type="InterPro" id="IPR015590">
    <property type="entry name" value="Aldehyde_DH_dom"/>
</dbReference>
<reference evidence="9 10" key="1">
    <citation type="submission" date="2018-10" db="EMBL/GenBank/DDBJ databases">
        <title>Sequencing the genomes of 1000 actinobacteria strains.</title>
        <authorList>
            <person name="Klenk H.-P."/>
        </authorList>
    </citation>
    <scope>NUCLEOTIDE SEQUENCE [LARGE SCALE GENOMIC DNA]</scope>
    <source>
        <strain evidence="9 10">DSM 17894</strain>
    </source>
</reference>
<dbReference type="EMBL" id="RBKS01000001">
    <property type="protein sequence ID" value="RKR76533.1"/>
    <property type="molecule type" value="Genomic_DNA"/>
</dbReference>
<dbReference type="AlphaFoldDB" id="A0A495IKR9"/>
<keyword evidence="3" id="KW-0520">NAD</keyword>
<organism evidence="9 10">
    <name type="scientific">Frondihabitans australicus</name>
    <dbReference type="NCBI Taxonomy" id="386892"/>
    <lineage>
        <taxon>Bacteria</taxon>
        <taxon>Bacillati</taxon>
        <taxon>Actinomycetota</taxon>
        <taxon>Actinomycetes</taxon>
        <taxon>Micrococcales</taxon>
        <taxon>Microbacteriaceae</taxon>
        <taxon>Frondihabitans</taxon>
    </lineage>
</organism>
<evidence type="ECO:0000256" key="2">
    <source>
        <dbReference type="ARBA" id="ARBA00023002"/>
    </source>
</evidence>
<dbReference type="InterPro" id="IPR016160">
    <property type="entry name" value="Ald_DH_CS_CYS"/>
</dbReference>
<dbReference type="GO" id="GO:0006081">
    <property type="term" value="P:aldehyde metabolic process"/>
    <property type="evidence" value="ECO:0007669"/>
    <property type="project" value="InterPro"/>
</dbReference>
<dbReference type="OrthoDB" id="6882680at2"/>
<evidence type="ECO:0000256" key="1">
    <source>
        <dbReference type="ARBA" id="ARBA00009986"/>
    </source>
</evidence>
<dbReference type="InterPro" id="IPR012394">
    <property type="entry name" value="Aldehyde_DH_NAD(P)"/>
</dbReference>
<feature type="active site" evidence="5 6">
    <location>
        <position position="207"/>
    </location>
</feature>
<dbReference type="PANTHER" id="PTHR43570:SF16">
    <property type="entry name" value="ALDEHYDE DEHYDROGENASE TYPE III, ISOFORM Q"/>
    <property type="match status" value="1"/>
</dbReference>